<sequence>MILVYFEPKKLLNTIVSYHRWDPTVSLLRKSSLLACFWYNKHSPCILKNLLKFSKKIWYPVKTAPIKKAKKKHHVWICENPIKTSKTVKETTFNKVSRVKEYDFEVAKILSIFTISAEKLEIKLGFNLGYYSKTLFI</sequence>
<dbReference type="EMBL" id="REGN01006461">
    <property type="protein sequence ID" value="RNA09468.1"/>
    <property type="molecule type" value="Genomic_DNA"/>
</dbReference>
<accession>A0A3M7QET0</accession>
<comment type="caution">
    <text evidence="1">The sequence shown here is derived from an EMBL/GenBank/DDBJ whole genome shotgun (WGS) entry which is preliminary data.</text>
</comment>
<evidence type="ECO:0000313" key="2">
    <source>
        <dbReference type="Proteomes" id="UP000276133"/>
    </source>
</evidence>
<evidence type="ECO:0000313" key="1">
    <source>
        <dbReference type="EMBL" id="RNA09468.1"/>
    </source>
</evidence>
<organism evidence="1 2">
    <name type="scientific">Brachionus plicatilis</name>
    <name type="common">Marine rotifer</name>
    <name type="synonym">Brachionus muelleri</name>
    <dbReference type="NCBI Taxonomy" id="10195"/>
    <lineage>
        <taxon>Eukaryota</taxon>
        <taxon>Metazoa</taxon>
        <taxon>Spiralia</taxon>
        <taxon>Gnathifera</taxon>
        <taxon>Rotifera</taxon>
        <taxon>Eurotatoria</taxon>
        <taxon>Monogononta</taxon>
        <taxon>Pseudotrocha</taxon>
        <taxon>Ploima</taxon>
        <taxon>Brachionidae</taxon>
        <taxon>Brachionus</taxon>
    </lineage>
</organism>
<keyword evidence="2" id="KW-1185">Reference proteome</keyword>
<protein>
    <submittedName>
        <fullName evidence="1">Uncharacterized protein</fullName>
    </submittedName>
</protein>
<reference evidence="1 2" key="1">
    <citation type="journal article" date="2018" name="Sci. Rep.">
        <title>Genomic signatures of local adaptation to the degree of environmental predictability in rotifers.</title>
        <authorList>
            <person name="Franch-Gras L."/>
            <person name="Hahn C."/>
            <person name="Garcia-Roger E.M."/>
            <person name="Carmona M.J."/>
            <person name="Serra M."/>
            <person name="Gomez A."/>
        </authorList>
    </citation>
    <scope>NUCLEOTIDE SEQUENCE [LARGE SCALE GENOMIC DNA]</scope>
    <source>
        <strain evidence="1">HYR1</strain>
    </source>
</reference>
<dbReference type="Proteomes" id="UP000276133">
    <property type="component" value="Unassembled WGS sequence"/>
</dbReference>
<name>A0A3M7QET0_BRAPC</name>
<proteinExistence type="predicted"/>
<dbReference type="AlphaFoldDB" id="A0A3M7QET0"/>
<gene>
    <name evidence="1" type="ORF">BpHYR1_042381</name>
</gene>